<protein>
    <submittedName>
        <fullName evidence="3">Uncharacterized protein</fullName>
    </submittedName>
</protein>
<gene>
    <name evidence="3" type="ORF">BSTOLATCC_MIC33066</name>
</gene>
<dbReference type="AlphaFoldDB" id="A0AAU9JFL6"/>
<feature type="region of interest" description="Disordered" evidence="2">
    <location>
        <begin position="205"/>
        <end position="297"/>
    </location>
</feature>
<feature type="coiled-coil region" evidence="1">
    <location>
        <begin position="9"/>
        <end position="46"/>
    </location>
</feature>
<evidence type="ECO:0000256" key="1">
    <source>
        <dbReference type="SAM" id="Coils"/>
    </source>
</evidence>
<accession>A0AAU9JFL6</accession>
<name>A0AAU9JFL6_9CILI</name>
<evidence type="ECO:0000313" key="4">
    <source>
        <dbReference type="Proteomes" id="UP001162131"/>
    </source>
</evidence>
<sequence length="297" mass="33986">MESNQDDFLSALQKRKRNLIKKLERIQKKEGELKVSGKEMNEEERKMIESKAQTEDFLAEIERSIEFYQTTNQTPKKDIKPPTQKVEEDRSDEIIRLWILGEFLRSPKVKEMFKKSNHGECDLEPFLSFHSLSQGETGEKFIDIYGNFKRSLDLFAKRSEKVAPGTLRTYRSLSDFANNAFQWSSAQSKPADIVEAPAEKIIPNEVASKETIPSAPSAAKEEAKVQTVKVVESTWSKLDEETKDEPADENDGFVEVTKKKPRPHKSNEKEAKKEKVGRGNRGGKRGGDRGEYRKEKS</sequence>
<keyword evidence="4" id="KW-1185">Reference proteome</keyword>
<feature type="compositionally biased region" description="Basic and acidic residues" evidence="2">
    <location>
        <begin position="265"/>
        <end position="277"/>
    </location>
</feature>
<dbReference type="EMBL" id="CAJZBQ010000033">
    <property type="protein sequence ID" value="CAG9323164.1"/>
    <property type="molecule type" value="Genomic_DNA"/>
</dbReference>
<proteinExistence type="predicted"/>
<reference evidence="3" key="1">
    <citation type="submission" date="2021-09" db="EMBL/GenBank/DDBJ databases">
        <authorList>
            <consortium name="AG Swart"/>
            <person name="Singh M."/>
            <person name="Singh A."/>
            <person name="Seah K."/>
            <person name="Emmerich C."/>
        </authorList>
    </citation>
    <scope>NUCLEOTIDE SEQUENCE</scope>
    <source>
        <strain evidence="3">ATCC30299</strain>
    </source>
</reference>
<feature type="compositionally biased region" description="Acidic residues" evidence="2">
    <location>
        <begin position="241"/>
        <end position="252"/>
    </location>
</feature>
<evidence type="ECO:0000256" key="2">
    <source>
        <dbReference type="SAM" id="MobiDB-lite"/>
    </source>
</evidence>
<evidence type="ECO:0000313" key="3">
    <source>
        <dbReference type="EMBL" id="CAG9323164.1"/>
    </source>
</evidence>
<feature type="compositionally biased region" description="Basic and acidic residues" evidence="2">
    <location>
        <begin position="285"/>
        <end position="297"/>
    </location>
</feature>
<comment type="caution">
    <text evidence="3">The sequence shown here is derived from an EMBL/GenBank/DDBJ whole genome shotgun (WGS) entry which is preliminary data.</text>
</comment>
<organism evidence="3 4">
    <name type="scientific">Blepharisma stoltei</name>
    <dbReference type="NCBI Taxonomy" id="1481888"/>
    <lineage>
        <taxon>Eukaryota</taxon>
        <taxon>Sar</taxon>
        <taxon>Alveolata</taxon>
        <taxon>Ciliophora</taxon>
        <taxon>Postciliodesmatophora</taxon>
        <taxon>Heterotrichea</taxon>
        <taxon>Heterotrichida</taxon>
        <taxon>Blepharismidae</taxon>
        <taxon>Blepharisma</taxon>
    </lineage>
</organism>
<keyword evidence="1" id="KW-0175">Coiled coil</keyword>
<dbReference type="Proteomes" id="UP001162131">
    <property type="component" value="Unassembled WGS sequence"/>
</dbReference>